<dbReference type="InterPro" id="IPR002711">
    <property type="entry name" value="HNH"/>
</dbReference>
<proteinExistence type="predicted"/>
<accession>A0A1V1P152</accession>
<evidence type="ECO:0000313" key="2">
    <source>
        <dbReference type="EMBL" id="ETR68475.1"/>
    </source>
</evidence>
<sequence length="249" mass="29507">MKAIDRLSPPDCLNNEIEDSRKNKISFYKNLWDKYGKVYPRWNSTCKDVDGISNIRKQLLKMSNSSCAYCGKKIGNSSLDVDHYLPLSQFPYIAYCWYNLIPACKACNQSSKRDFIPSSIKSKIIVEDIVANTIENKLLYNHKNLLTELHDRIIEPTFDNPEEHIQFNPEFYYYEPKTEIGKITINMFFNHKEVAEEWEKLSELIKELVQHNVSESLIIRIIDLYGYEYVGLKFYEYWLREKEEGRINR</sequence>
<dbReference type="CDD" id="cd00085">
    <property type="entry name" value="HNHc"/>
    <property type="match status" value="1"/>
</dbReference>
<gene>
    <name evidence="2" type="ORF">OMM_04539</name>
</gene>
<dbReference type="Pfam" id="PF01844">
    <property type="entry name" value="HNH"/>
    <property type="match status" value="1"/>
</dbReference>
<feature type="domain" description="HNH nuclease" evidence="1">
    <location>
        <begin position="54"/>
        <end position="109"/>
    </location>
</feature>
<dbReference type="EMBL" id="ATBP01000938">
    <property type="protein sequence ID" value="ETR68475.1"/>
    <property type="molecule type" value="Genomic_DNA"/>
</dbReference>
<dbReference type="Proteomes" id="UP000189670">
    <property type="component" value="Unassembled WGS sequence"/>
</dbReference>
<comment type="caution">
    <text evidence="2">The sequence shown here is derived from an EMBL/GenBank/DDBJ whole genome shotgun (WGS) entry which is preliminary data.</text>
</comment>
<dbReference type="SMART" id="SM00507">
    <property type="entry name" value="HNHc"/>
    <property type="match status" value="1"/>
</dbReference>
<dbReference type="GO" id="GO:0004519">
    <property type="term" value="F:endonuclease activity"/>
    <property type="evidence" value="ECO:0007669"/>
    <property type="project" value="InterPro"/>
</dbReference>
<protein>
    <recommendedName>
        <fullName evidence="1">HNH nuclease domain-containing protein</fullName>
    </recommendedName>
</protein>
<dbReference type="GO" id="GO:0008270">
    <property type="term" value="F:zinc ion binding"/>
    <property type="evidence" value="ECO:0007669"/>
    <property type="project" value="InterPro"/>
</dbReference>
<organism evidence="2 3">
    <name type="scientific">Candidatus Magnetoglobus multicellularis str. Araruama</name>
    <dbReference type="NCBI Taxonomy" id="890399"/>
    <lineage>
        <taxon>Bacteria</taxon>
        <taxon>Pseudomonadati</taxon>
        <taxon>Thermodesulfobacteriota</taxon>
        <taxon>Desulfobacteria</taxon>
        <taxon>Desulfobacterales</taxon>
        <taxon>Desulfobacteraceae</taxon>
        <taxon>Candidatus Magnetoglobus</taxon>
    </lineage>
</organism>
<dbReference type="Gene3D" id="1.10.30.50">
    <property type="match status" value="1"/>
</dbReference>
<dbReference type="InterPro" id="IPR003615">
    <property type="entry name" value="HNH_nuc"/>
</dbReference>
<dbReference type="AlphaFoldDB" id="A0A1V1P152"/>
<evidence type="ECO:0000259" key="1">
    <source>
        <dbReference type="SMART" id="SM00507"/>
    </source>
</evidence>
<reference evidence="3" key="1">
    <citation type="submission" date="2012-11" db="EMBL/GenBank/DDBJ databases">
        <authorList>
            <person name="Lucero-Rivera Y.E."/>
            <person name="Tovar-Ramirez D."/>
        </authorList>
    </citation>
    <scope>NUCLEOTIDE SEQUENCE [LARGE SCALE GENOMIC DNA]</scope>
    <source>
        <strain evidence="3">Araruama</strain>
    </source>
</reference>
<name>A0A1V1P152_9BACT</name>
<evidence type="ECO:0000313" key="3">
    <source>
        <dbReference type="Proteomes" id="UP000189670"/>
    </source>
</evidence>
<dbReference type="GO" id="GO:0003676">
    <property type="term" value="F:nucleic acid binding"/>
    <property type="evidence" value="ECO:0007669"/>
    <property type="project" value="InterPro"/>
</dbReference>